<feature type="domain" description="Thioredoxin" evidence="4">
    <location>
        <begin position="347"/>
        <end position="475"/>
    </location>
</feature>
<dbReference type="AlphaFoldDB" id="A0AAV7ZTE3"/>
<feature type="compositionally biased region" description="Basic and acidic residues" evidence="2">
    <location>
        <begin position="587"/>
        <end position="602"/>
    </location>
</feature>
<dbReference type="Gene3D" id="3.40.30.10">
    <property type="entry name" value="Glutaredoxin"/>
    <property type="match status" value="3"/>
</dbReference>
<dbReference type="GO" id="GO:0034976">
    <property type="term" value="P:response to endoplasmic reticulum stress"/>
    <property type="evidence" value="ECO:0007669"/>
    <property type="project" value="TreeGrafter"/>
</dbReference>
<proteinExistence type="inferred from homology"/>
<feature type="region of interest" description="Disordered" evidence="2">
    <location>
        <begin position="511"/>
        <end position="602"/>
    </location>
</feature>
<accession>A0AAV7ZTE3</accession>
<feature type="chain" id="PRO_5043563670" evidence="3">
    <location>
        <begin position="20"/>
        <end position="737"/>
    </location>
</feature>
<feature type="compositionally biased region" description="Acidic residues" evidence="2">
    <location>
        <begin position="512"/>
        <end position="527"/>
    </location>
</feature>
<protein>
    <submittedName>
        <fullName evidence="5">Protein disulfide isomerase</fullName>
    </submittedName>
</protein>
<dbReference type="Pfam" id="PF13848">
    <property type="entry name" value="Thioredoxin_6"/>
    <property type="match status" value="1"/>
</dbReference>
<evidence type="ECO:0000313" key="5">
    <source>
        <dbReference type="EMBL" id="KAJ3444545.1"/>
    </source>
</evidence>
<feature type="compositionally biased region" description="Basic and acidic residues" evidence="2">
    <location>
        <begin position="698"/>
        <end position="720"/>
    </location>
</feature>
<dbReference type="Proteomes" id="UP001146793">
    <property type="component" value="Unassembled WGS sequence"/>
</dbReference>
<reference evidence="5" key="1">
    <citation type="submission" date="2022-08" db="EMBL/GenBank/DDBJ databases">
        <title>Novel sulphate-reducing endosymbionts in the free-living metamonad Anaeramoeba.</title>
        <authorList>
            <person name="Jerlstrom-Hultqvist J."/>
            <person name="Cepicka I."/>
            <person name="Gallot-Lavallee L."/>
            <person name="Salas-Leiva D."/>
            <person name="Curtis B.A."/>
            <person name="Zahonova K."/>
            <person name="Pipaliya S."/>
            <person name="Dacks J."/>
            <person name="Roger A.J."/>
        </authorList>
    </citation>
    <scope>NUCLEOTIDE SEQUENCE</scope>
    <source>
        <strain evidence="5">Busselton2</strain>
    </source>
</reference>
<dbReference type="PANTHER" id="PTHR18929">
    <property type="entry name" value="PROTEIN DISULFIDE ISOMERASE"/>
    <property type="match status" value="1"/>
</dbReference>
<feature type="signal peptide" evidence="3">
    <location>
        <begin position="1"/>
        <end position="19"/>
    </location>
</feature>
<feature type="compositionally biased region" description="Basic and acidic residues" evidence="2">
    <location>
        <begin position="644"/>
        <end position="664"/>
    </location>
</feature>
<dbReference type="EMBL" id="JANTQA010000023">
    <property type="protein sequence ID" value="KAJ3444545.1"/>
    <property type="molecule type" value="Genomic_DNA"/>
</dbReference>
<evidence type="ECO:0000256" key="2">
    <source>
        <dbReference type="SAM" id="MobiDB-lite"/>
    </source>
</evidence>
<dbReference type="GO" id="GO:0003756">
    <property type="term" value="F:protein disulfide isomerase activity"/>
    <property type="evidence" value="ECO:0007669"/>
    <property type="project" value="TreeGrafter"/>
</dbReference>
<evidence type="ECO:0000256" key="1">
    <source>
        <dbReference type="ARBA" id="ARBA00006347"/>
    </source>
</evidence>
<feature type="compositionally biased region" description="Acidic residues" evidence="2">
    <location>
        <begin position="665"/>
        <end position="697"/>
    </location>
</feature>
<name>A0AAV7ZTE3_9EUKA</name>
<dbReference type="Pfam" id="PF00085">
    <property type="entry name" value="Thioredoxin"/>
    <property type="match status" value="1"/>
</dbReference>
<dbReference type="GO" id="GO:0006457">
    <property type="term" value="P:protein folding"/>
    <property type="evidence" value="ECO:0007669"/>
    <property type="project" value="TreeGrafter"/>
</dbReference>
<comment type="caution">
    <text evidence="5">The sequence shown here is derived from an EMBL/GenBank/DDBJ whole genome shotgun (WGS) entry which is preliminary data.</text>
</comment>
<evidence type="ECO:0000313" key="6">
    <source>
        <dbReference type="Proteomes" id="UP001146793"/>
    </source>
</evidence>
<dbReference type="PROSITE" id="PS51352">
    <property type="entry name" value="THIOREDOXIN_2"/>
    <property type="match status" value="1"/>
</dbReference>
<evidence type="ECO:0000256" key="3">
    <source>
        <dbReference type="SAM" id="SignalP"/>
    </source>
</evidence>
<dbReference type="InterPro" id="IPR036249">
    <property type="entry name" value="Thioredoxin-like_sf"/>
</dbReference>
<sequence>MKSIFVLVFLLYFFSFCFEKEDEGINETTYFTPLITRNKLDQMINEKHSFILCIYADFSTYYLDFQKGFDKIAQQYDQENKYKLLRFEYSPEDLDLISKFGIISLGNVVLFQDGEPTQTYKGSTKISDFSLWIQKIHLPSISQISLIEQLDEFKRNYPLVAFAKINDEDENLLIILEILSKKISNQKIIFVVQNTEEKSNLKFFRKLDQSTIEYSGNYEENKIQKFLTQNSLSFIQPLSRDNFDEYFSNQNKIGYLFINEQLENSNQHEKSDNLLYPTVQKILPLKNELYGKIWFSFINSGNIGGFASRYGIKSFPSLVVVDSPNQQFYKYDGKMDTQKILEWSQRLLKGKVSPTIKSEDLPNNDRKKVKKIVGYNWNKIVNDPKKNVFVNINTNWCVSCENSNKIFRQLANSINSNNLIFAQVDASKNQLGNSLEIITFPTFLLFTAENKIHPIQYSEVPQIELMIEFLQANLKNSQISIKIKSESELASESKSESDIEKVTNELKKEIETFTETETETDSDDEEGETKTESEIGRKQEIHKETTELKKEEEKEKEKEKEKEDKIETFTDTETEIDSDNENEEIEIETKSQIEGEKETTELEKEIEIERGKEEIEIFTETETDTDSVTEDGEIEIETKSQIEREKETTELKKEEEKEIEKGKEDEIETFTDTETEIDSDNENEEIETFTETETETETDSKNEDEQIENIKNEETPIKTDEDYEITVFTDTDTDTDL</sequence>
<gene>
    <name evidence="5" type="ORF">M0812_10402</name>
</gene>
<organism evidence="5 6">
    <name type="scientific">Anaeramoeba flamelloides</name>
    <dbReference type="NCBI Taxonomy" id="1746091"/>
    <lineage>
        <taxon>Eukaryota</taxon>
        <taxon>Metamonada</taxon>
        <taxon>Anaeramoebidae</taxon>
        <taxon>Anaeramoeba</taxon>
    </lineage>
</organism>
<keyword evidence="3" id="KW-0732">Signal</keyword>
<feature type="compositionally biased region" description="Basic and acidic residues" evidence="2">
    <location>
        <begin position="528"/>
        <end position="568"/>
    </location>
</feature>
<dbReference type="SUPFAM" id="SSF52833">
    <property type="entry name" value="Thioredoxin-like"/>
    <property type="match status" value="3"/>
</dbReference>
<feature type="compositionally biased region" description="Acidic residues" evidence="2">
    <location>
        <begin position="570"/>
        <end position="586"/>
    </location>
</feature>
<keyword evidence="5" id="KW-0413">Isomerase</keyword>
<dbReference type="GO" id="GO:0005783">
    <property type="term" value="C:endoplasmic reticulum"/>
    <property type="evidence" value="ECO:0007669"/>
    <property type="project" value="TreeGrafter"/>
</dbReference>
<dbReference type="InterPro" id="IPR013766">
    <property type="entry name" value="Thioredoxin_domain"/>
</dbReference>
<dbReference type="PANTHER" id="PTHR18929:SF240">
    <property type="entry name" value="PROTEIN DISULFIDE-ISOMERASE"/>
    <property type="match status" value="1"/>
</dbReference>
<feature type="region of interest" description="Disordered" evidence="2">
    <location>
        <begin position="644"/>
        <end position="721"/>
    </location>
</feature>
<evidence type="ECO:0000259" key="4">
    <source>
        <dbReference type="PROSITE" id="PS51352"/>
    </source>
</evidence>
<comment type="similarity">
    <text evidence="1">Belongs to the protein disulfide isomerase family.</text>
</comment>